<feature type="non-terminal residue" evidence="1">
    <location>
        <position position="1"/>
    </location>
</feature>
<proteinExistence type="predicted"/>
<protein>
    <submittedName>
        <fullName evidence="1">Uncharacterized protein</fullName>
    </submittedName>
</protein>
<gene>
    <name evidence="1" type="primary">ORF42</name>
</gene>
<dbReference type="AlphaFoldDB" id="A0A0B6XU91"/>
<dbReference type="EMBL" id="HACG01000020">
    <property type="protein sequence ID" value="CEK46885.1"/>
    <property type="molecule type" value="Transcribed_RNA"/>
</dbReference>
<reference evidence="1" key="1">
    <citation type="submission" date="2014-12" db="EMBL/GenBank/DDBJ databases">
        <title>Insight into the proteome of Arion vulgaris.</title>
        <authorList>
            <person name="Aradska J."/>
            <person name="Bulat T."/>
            <person name="Smidak R."/>
            <person name="Sarate P."/>
            <person name="Gangsoo J."/>
            <person name="Sialana F."/>
            <person name="Bilban M."/>
            <person name="Lubec G."/>
        </authorList>
    </citation>
    <scope>NUCLEOTIDE SEQUENCE</scope>
    <source>
        <tissue evidence="1">Skin</tissue>
    </source>
</reference>
<evidence type="ECO:0000313" key="1">
    <source>
        <dbReference type="EMBL" id="CEK46885.1"/>
    </source>
</evidence>
<name>A0A0B6XU91_9EUPU</name>
<accession>A0A0B6XU91</accession>
<sequence>LRFFAALVVGVGVFFAACNQYGAHFFRAAVTTLLEGEFQRLTVDVPATLSNSSDSSRVEHLFDQSLEKFK</sequence>
<organism evidence="1">
    <name type="scientific">Arion vulgaris</name>
    <dbReference type="NCBI Taxonomy" id="1028688"/>
    <lineage>
        <taxon>Eukaryota</taxon>
        <taxon>Metazoa</taxon>
        <taxon>Spiralia</taxon>
        <taxon>Lophotrochozoa</taxon>
        <taxon>Mollusca</taxon>
        <taxon>Gastropoda</taxon>
        <taxon>Heterobranchia</taxon>
        <taxon>Euthyneura</taxon>
        <taxon>Panpulmonata</taxon>
        <taxon>Eupulmonata</taxon>
        <taxon>Stylommatophora</taxon>
        <taxon>Helicina</taxon>
        <taxon>Arionoidea</taxon>
        <taxon>Arionidae</taxon>
        <taxon>Arion</taxon>
    </lineage>
</organism>
<feature type="non-terminal residue" evidence="1">
    <location>
        <position position="70"/>
    </location>
</feature>